<dbReference type="Proteomes" id="UP000789901">
    <property type="component" value="Unassembled WGS sequence"/>
</dbReference>
<proteinExistence type="predicted"/>
<organism evidence="1 2">
    <name type="scientific">Gigaspora margarita</name>
    <dbReference type="NCBI Taxonomy" id="4874"/>
    <lineage>
        <taxon>Eukaryota</taxon>
        <taxon>Fungi</taxon>
        <taxon>Fungi incertae sedis</taxon>
        <taxon>Mucoromycota</taxon>
        <taxon>Glomeromycotina</taxon>
        <taxon>Glomeromycetes</taxon>
        <taxon>Diversisporales</taxon>
        <taxon>Gigasporaceae</taxon>
        <taxon>Gigaspora</taxon>
    </lineage>
</organism>
<feature type="non-terminal residue" evidence="1">
    <location>
        <position position="1"/>
    </location>
</feature>
<reference evidence="1 2" key="1">
    <citation type="submission" date="2021-06" db="EMBL/GenBank/DDBJ databases">
        <authorList>
            <person name="Kallberg Y."/>
            <person name="Tangrot J."/>
            <person name="Rosling A."/>
        </authorList>
    </citation>
    <scope>NUCLEOTIDE SEQUENCE [LARGE SCALE GENOMIC DNA]</scope>
    <source>
        <strain evidence="1 2">120-4 pot B 10/14</strain>
    </source>
</reference>
<accession>A0ABN7X7B7</accession>
<keyword evidence="2" id="KW-1185">Reference proteome</keyword>
<dbReference type="EMBL" id="CAJVQB010098310">
    <property type="protein sequence ID" value="CAG8849861.1"/>
    <property type="molecule type" value="Genomic_DNA"/>
</dbReference>
<name>A0ABN7X7B7_GIGMA</name>
<protein>
    <submittedName>
        <fullName evidence="1">13321_t:CDS:1</fullName>
    </submittedName>
</protein>
<feature type="non-terminal residue" evidence="1">
    <location>
        <position position="106"/>
    </location>
</feature>
<sequence>ESDKLHIPFMVEGENIQHIFATIIDYDDFKALAYEDPMNPLLSEIMDFANPHTLLKKIFSHRLINTMSNIEEFNFDTKIRVYFESLINDSEVEKPTNSWISNHDLE</sequence>
<evidence type="ECO:0000313" key="1">
    <source>
        <dbReference type="EMBL" id="CAG8849861.1"/>
    </source>
</evidence>
<comment type="caution">
    <text evidence="1">The sequence shown here is derived from an EMBL/GenBank/DDBJ whole genome shotgun (WGS) entry which is preliminary data.</text>
</comment>
<evidence type="ECO:0000313" key="2">
    <source>
        <dbReference type="Proteomes" id="UP000789901"/>
    </source>
</evidence>
<gene>
    <name evidence="1" type="ORF">GMARGA_LOCUS39924</name>
</gene>